<dbReference type="GO" id="GO:0031507">
    <property type="term" value="P:heterochromatin formation"/>
    <property type="evidence" value="ECO:0007669"/>
    <property type="project" value="TreeGrafter"/>
</dbReference>
<feature type="region of interest" description="Disordered" evidence="5">
    <location>
        <begin position="280"/>
        <end position="331"/>
    </location>
</feature>
<evidence type="ECO:0000256" key="2">
    <source>
        <dbReference type="ARBA" id="ARBA00023242"/>
    </source>
</evidence>
<dbReference type="InterPro" id="IPR009072">
    <property type="entry name" value="Histone-fold"/>
</dbReference>
<feature type="compositionally biased region" description="Basic and acidic residues" evidence="5">
    <location>
        <begin position="319"/>
        <end position="331"/>
    </location>
</feature>
<proteinExistence type="predicted"/>
<feature type="compositionally biased region" description="Low complexity" evidence="5">
    <location>
        <begin position="153"/>
        <end position="175"/>
    </location>
</feature>
<dbReference type="Pfam" id="PF00808">
    <property type="entry name" value="CBFD_NFYB_HMF"/>
    <property type="match status" value="1"/>
</dbReference>
<evidence type="ECO:0000256" key="3">
    <source>
        <dbReference type="ARBA" id="ARBA00039775"/>
    </source>
</evidence>
<keyword evidence="8" id="KW-1185">Reference proteome</keyword>
<dbReference type="InterPro" id="IPR003958">
    <property type="entry name" value="CBFA_NFYB_domain"/>
</dbReference>
<dbReference type="AlphaFoldDB" id="A0A550BUE7"/>
<protein>
    <recommendedName>
        <fullName evidence="3">DNA polymerase epsilon subunit D</fullName>
    </recommendedName>
    <alternativeName>
        <fullName evidence="4">DNA polymerase II subunit D</fullName>
    </alternativeName>
</protein>
<dbReference type="SUPFAM" id="SSF47113">
    <property type="entry name" value="Histone-fold"/>
    <property type="match status" value="1"/>
</dbReference>
<organism evidence="7 8">
    <name type="scientific">Schizophyllum amplum</name>
    <dbReference type="NCBI Taxonomy" id="97359"/>
    <lineage>
        <taxon>Eukaryota</taxon>
        <taxon>Fungi</taxon>
        <taxon>Dikarya</taxon>
        <taxon>Basidiomycota</taxon>
        <taxon>Agaricomycotina</taxon>
        <taxon>Agaricomycetes</taxon>
        <taxon>Agaricomycetidae</taxon>
        <taxon>Agaricales</taxon>
        <taxon>Schizophyllaceae</taxon>
        <taxon>Schizophyllum</taxon>
    </lineage>
</organism>
<evidence type="ECO:0000313" key="7">
    <source>
        <dbReference type="EMBL" id="TRM56165.1"/>
    </source>
</evidence>
<dbReference type="OrthoDB" id="1707486at2759"/>
<dbReference type="GO" id="GO:0046982">
    <property type="term" value="F:protein heterodimerization activity"/>
    <property type="evidence" value="ECO:0007669"/>
    <property type="project" value="InterPro"/>
</dbReference>
<evidence type="ECO:0000256" key="1">
    <source>
        <dbReference type="ARBA" id="ARBA00004123"/>
    </source>
</evidence>
<evidence type="ECO:0000259" key="6">
    <source>
        <dbReference type="Pfam" id="PF00808"/>
    </source>
</evidence>
<evidence type="ECO:0000256" key="4">
    <source>
        <dbReference type="ARBA" id="ARBA00042096"/>
    </source>
</evidence>
<dbReference type="PANTHER" id="PTHR46172:SF1">
    <property type="entry name" value="DNA POLYMERASE EPSILON SUBUNIT 3"/>
    <property type="match status" value="1"/>
</dbReference>
<gene>
    <name evidence="7" type="ORF">BD626DRAFT_560931</name>
</gene>
<comment type="caution">
    <text evidence="7">The sequence shown here is derived from an EMBL/GenBank/DDBJ whole genome shotgun (WGS) entry which is preliminary data.</text>
</comment>
<accession>A0A550BUE7</accession>
<keyword evidence="2" id="KW-0539">Nucleus</keyword>
<name>A0A550BUE7_9AGAR</name>
<feature type="region of interest" description="Disordered" evidence="5">
    <location>
        <begin position="123"/>
        <end position="181"/>
    </location>
</feature>
<feature type="compositionally biased region" description="Polar residues" evidence="5">
    <location>
        <begin position="284"/>
        <end position="293"/>
    </location>
</feature>
<dbReference type="Gene3D" id="1.10.20.10">
    <property type="entry name" value="Histone, subunit A"/>
    <property type="match status" value="1"/>
</dbReference>
<dbReference type="Proteomes" id="UP000320762">
    <property type="component" value="Unassembled WGS sequence"/>
</dbReference>
<comment type="subcellular location">
    <subcellularLocation>
        <location evidence="1">Nucleus</location>
    </subcellularLocation>
</comment>
<dbReference type="CDD" id="cd22928">
    <property type="entry name" value="HFD_POLE3_DPB4"/>
    <property type="match status" value="1"/>
</dbReference>
<dbReference type="InterPro" id="IPR051377">
    <property type="entry name" value="DNA_Pol-Epsilon_Subunit"/>
</dbReference>
<dbReference type="EMBL" id="VDMD01000079">
    <property type="protein sequence ID" value="TRM56165.1"/>
    <property type="molecule type" value="Genomic_DNA"/>
</dbReference>
<feature type="compositionally biased region" description="Polar residues" evidence="5">
    <location>
        <begin position="134"/>
        <end position="145"/>
    </location>
</feature>
<dbReference type="GO" id="GO:0006272">
    <property type="term" value="P:leading strand elongation"/>
    <property type="evidence" value="ECO:0007669"/>
    <property type="project" value="TreeGrafter"/>
</dbReference>
<reference evidence="7 8" key="1">
    <citation type="journal article" date="2019" name="New Phytol.">
        <title>Comparative genomics reveals unique wood-decay strategies and fruiting body development in the Schizophyllaceae.</title>
        <authorList>
            <person name="Almasi E."/>
            <person name="Sahu N."/>
            <person name="Krizsan K."/>
            <person name="Balint B."/>
            <person name="Kovacs G.M."/>
            <person name="Kiss B."/>
            <person name="Cseklye J."/>
            <person name="Drula E."/>
            <person name="Henrissat B."/>
            <person name="Nagy I."/>
            <person name="Chovatia M."/>
            <person name="Adam C."/>
            <person name="LaButti K."/>
            <person name="Lipzen A."/>
            <person name="Riley R."/>
            <person name="Grigoriev I.V."/>
            <person name="Nagy L.G."/>
        </authorList>
    </citation>
    <scope>NUCLEOTIDE SEQUENCE [LARGE SCALE GENOMIC DNA]</scope>
    <source>
        <strain evidence="7 8">NL-1724</strain>
    </source>
</reference>
<evidence type="ECO:0000256" key="5">
    <source>
        <dbReference type="SAM" id="MobiDB-lite"/>
    </source>
</evidence>
<dbReference type="GO" id="GO:0008623">
    <property type="term" value="C:CHRAC"/>
    <property type="evidence" value="ECO:0007669"/>
    <property type="project" value="TreeGrafter"/>
</dbReference>
<evidence type="ECO:0000313" key="8">
    <source>
        <dbReference type="Proteomes" id="UP000320762"/>
    </source>
</evidence>
<dbReference type="GO" id="GO:0006974">
    <property type="term" value="P:DNA damage response"/>
    <property type="evidence" value="ECO:0007669"/>
    <property type="project" value="TreeGrafter"/>
</dbReference>
<feature type="compositionally biased region" description="Acidic residues" evidence="5">
    <location>
        <begin position="294"/>
        <end position="318"/>
    </location>
</feature>
<dbReference type="PANTHER" id="PTHR46172">
    <property type="entry name" value="DNA POLYMERASE EPSILON SUBUNIT 3"/>
    <property type="match status" value="1"/>
</dbReference>
<dbReference type="GO" id="GO:0031490">
    <property type="term" value="F:chromatin DNA binding"/>
    <property type="evidence" value="ECO:0007669"/>
    <property type="project" value="TreeGrafter"/>
</dbReference>
<sequence length="331" mass="34266">MPGLPAGARRQQRHGHVTAALTAQNQQDLISEGIENFELPKSVVTKIAKSALPENVKLQKETVISLVKGSTVFINYLAATAHDLALQKAHKSVSASDVLRALELLEFGDLVEPLTAELNIFRGGPAKTDKNRRSSTATTINTYSSATTGGKGKAPPGTAAASGNKTAATAPAGRTAGKGKAREDAVGGAGVAASASGAALAGAAASISTGYPASEDVDMDANDIDAAIMDAAGVGDEHARDLHEDTRLAGEEAYAREAGYSPPPAGVRPYLPPALTSEIDTPCPTASYSQDADMNTEDADDMDTEAPEDIMAVEEEELRQDARGVEERDQA</sequence>
<dbReference type="GO" id="GO:0008622">
    <property type="term" value="C:epsilon DNA polymerase complex"/>
    <property type="evidence" value="ECO:0007669"/>
    <property type="project" value="TreeGrafter"/>
</dbReference>
<feature type="domain" description="Transcription factor CBF/NF-Y/archaeal histone" evidence="6">
    <location>
        <begin position="38"/>
        <end position="102"/>
    </location>
</feature>
<dbReference type="STRING" id="97359.A0A550BUE7"/>